<sequence length="517" mass="57096">MIFMKRKFKKQKSERNLLKASLSKNIAQVKKALGNSSDVIIREVKLGEKEQINAAFIFMETLADTQLIQESILKTLMVDIGNVDLDTEATTDKDRLKVLMDSVLTVADVHVCTDFQTLYLKVLSGDTVIIVDGCEQGLIAGTKSLEGDRAVSEPTQQNVVRGPQDAFVETLKVNLSLIRKKIKSPNLRVKTKTIGVVTQTEVSVLYIHGIANDKVVQEAHERLDKIDIDAIFESGYIEELIQDEVRTPFPTIYNSERPDVIAAGLMEGRVAIVVDGTPFVLLVPALFTQFYQAAEDYYQRSDIATLLRLLRLMALFISLLGPSVYVAMSTFHIEALPHVLLVSLAAQQEGIPFPVVVEALIMETMFEMLREAGLRMPKPMGEAVSIVGALVIGLAAVEAGLVSAAMVVVVSATAIASFITPAYNMAISIRMLRFVIMAFAASFGMFGIIVCLIALGLHLCSLRSFGVPYMSPMAPYIPDDQKDSILRMPQWRMHSRPHLISQTNVIREQTPRPRSKG</sequence>
<dbReference type="GO" id="GO:0009847">
    <property type="term" value="P:spore germination"/>
    <property type="evidence" value="ECO:0007669"/>
    <property type="project" value="UniProtKB-UniRule"/>
</dbReference>
<dbReference type="Pfam" id="PF03323">
    <property type="entry name" value="GerA"/>
    <property type="match status" value="1"/>
</dbReference>
<keyword evidence="7" id="KW-1185">Reference proteome</keyword>
<name>A0A7T6Z1H4_9BACI</name>
<dbReference type="EMBL" id="CP054705">
    <property type="protein sequence ID" value="QQK75226.1"/>
    <property type="molecule type" value="Genomic_DNA"/>
</dbReference>
<evidence type="ECO:0000256" key="1">
    <source>
        <dbReference type="ARBA" id="ARBA00004141"/>
    </source>
</evidence>
<keyword evidence="5" id="KW-0812">Transmembrane</keyword>
<evidence type="ECO:0000256" key="3">
    <source>
        <dbReference type="ARBA" id="ARBA00023136"/>
    </source>
</evidence>
<dbReference type="GO" id="GO:0005886">
    <property type="term" value="C:plasma membrane"/>
    <property type="evidence" value="ECO:0007669"/>
    <property type="project" value="UniProtKB-SubCell"/>
</dbReference>
<comment type="subcellular location">
    <subcellularLocation>
        <location evidence="4">Cell membrane</location>
    </subcellularLocation>
    <subcellularLocation>
        <location evidence="1">Membrane</location>
        <topology evidence="1">Multi-pass membrane protein</topology>
    </subcellularLocation>
</comment>
<evidence type="ECO:0000256" key="5">
    <source>
        <dbReference type="SAM" id="Phobius"/>
    </source>
</evidence>
<reference evidence="6 7" key="1">
    <citation type="submission" date="2020-06" db="EMBL/GenBank/DDBJ databases">
        <title>Genomic analysis of Salicibibacter sp. NKC5-3.</title>
        <authorList>
            <person name="Oh Y.J."/>
        </authorList>
    </citation>
    <scope>NUCLEOTIDE SEQUENCE [LARGE SCALE GENOMIC DNA]</scope>
    <source>
        <strain evidence="6 7">NKC5-3</strain>
    </source>
</reference>
<feature type="transmembrane region" description="Helical" evidence="5">
    <location>
        <begin position="309"/>
        <end position="331"/>
    </location>
</feature>
<proteinExistence type="inferred from homology"/>
<evidence type="ECO:0000313" key="7">
    <source>
        <dbReference type="Proteomes" id="UP000595823"/>
    </source>
</evidence>
<gene>
    <name evidence="6" type="ORF">HUG15_06160</name>
</gene>
<dbReference type="RefSeq" id="WP_200127824.1">
    <property type="nucleotide sequence ID" value="NZ_CP054705.1"/>
</dbReference>
<protein>
    <submittedName>
        <fullName evidence="6">Spore germination protein</fullName>
    </submittedName>
</protein>
<dbReference type="Proteomes" id="UP000595823">
    <property type="component" value="Chromosome"/>
</dbReference>
<dbReference type="PANTHER" id="PTHR22550">
    <property type="entry name" value="SPORE GERMINATION PROTEIN"/>
    <property type="match status" value="1"/>
</dbReference>
<keyword evidence="5" id="KW-1133">Transmembrane helix</keyword>
<dbReference type="KEGG" id="scia:HUG15_06160"/>
<feature type="transmembrane region" description="Helical" evidence="5">
    <location>
        <begin position="381"/>
        <end position="397"/>
    </location>
</feature>
<accession>A0A7T6Z1H4</accession>
<dbReference type="PANTHER" id="PTHR22550:SF5">
    <property type="entry name" value="LEUCINE ZIPPER PROTEIN 4"/>
    <property type="match status" value="1"/>
</dbReference>
<comment type="similarity">
    <text evidence="2 4">Belongs to the GerABKA family.</text>
</comment>
<evidence type="ECO:0000256" key="2">
    <source>
        <dbReference type="ARBA" id="ARBA00005278"/>
    </source>
</evidence>
<organism evidence="6 7">
    <name type="scientific">Salicibibacter cibarius</name>
    <dbReference type="NCBI Taxonomy" id="2743000"/>
    <lineage>
        <taxon>Bacteria</taxon>
        <taxon>Bacillati</taxon>
        <taxon>Bacillota</taxon>
        <taxon>Bacilli</taxon>
        <taxon>Bacillales</taxon>
        <taxon>Bacillaceae</taxon>
        <taxon>Salicibibacter</taxon>
    </lineage>
</organism>
<evidence type="ECO:0000256" key="4">
    <source>
        <dbReference type="PIRNR" id="PIRNR005690"/>
    </source>
</evidence>
<feature type="transmembrane region" description="Helical" evidence="5">
    <location>
        <begin position="403"/>
        <end position="423"/>
    </location>
</feature>
<dbReference type="InterPro" id="IPR004995">
    <property type="entry name" value="Spore_Ger"/>
</dbReference>
<feature type="transmembrane region" description="Helical" evidence="5">
    <location>
        <begin position="435"/>
        <end position="459"/>
    </location>
</feature>
<evidence type="ECO:0000313" key="6">
    <source>
        <dbReference type="EMBL" id="QQK75226.1"/>
    </source>
</evidence>
<keyword evidence="3 4" id="KW-0472">Membrane</keyword>
<dbReference type="AlphaFoldDB" id="A0A7T6Z1H4"/>
<dbReference type="PIRSF" id="PIRSF005690">
    <property type="entry name" value="GerBA"/>
    <property type="match status" value="1"/>
</dbReference>
<dbReference type="InterPro" id="IPR050768">
    <property type="entry name" value="UPF0353/GerABKA_families"/>
</dbReference>